<dbReference type="GO" id="GO:0046872">
    <property type="term" value="F:metal ion binding"/>
    <property type="evidence" value="ECO:0007669"/>
    <property type="project" value="UniProtKB-KW"/>
</dbReference>
<dbReference type="Proteomes" id="UP000323274">
    <property type="component" value="Unassembled WGS sequence"/>
</dbReference>
<evidence type="ECO:0000259" key="4">
    <source>
        <dbReference type="Pfam" id="PF07687"/>
    </source>
</evidence>
<name>A0A5A5U0G0_LEUCI</name>
<keyword evidence="2" id="KW-0479">Metal-binding</keyword>
<organism evidence="5 6">
    <name type="scientific">Leuconostoc citreum</name>
    <dbReference type="NCBI Taxonomy" id="33964"/>
    <lineage>
        <taxon>Bacteria</taxon>
        <taxon>Bacillati</taxon>
        <taxon>Bacillota</taxon>
        <taxon>Bacilli</taxon>
        <taxon>Lactobacillales</taxon>
        <taxon>Lactobacillaceae</taxon>
        <taxon>Leuconostoc</taxon>
    </lineage>
</organism>
<feature type="domain" description="Peptidase M20 dimerisation" evidence="4">
    <location>
        <begin position="183"/>
        <end position="338"/>
    </location>
</feature>
<dbReference type="InterPro" id="IPR011650">
    <property type="entry name" value="Peptidase_M20_dimer"/>
</dbReference>
<dbReference type="GO" id="GO:0009014">
    <property type="term" value="F:succinyl-diaminopimelate desuccinylase activity"/>
    <property type="evidence" value="ECO:0007669"/>
    <property type="project" value="TreeGrafter"/>
</dbReference>
<dbReference type="GO" id="GO:0006508">
    <property type="term" value="P:proteolysis"/>
    <property type="evidence" value="ECO:0007669"/>
    <property type="project" value="UniProtKB-KW"/>
</dbReference>
<comment type="caution">
    <text evidence="5">The sequence shown here is derived from an EMBL/GenBank/DDBJ whole genome shotgun (WGS) entry which is preliminary data.</text>
</comment>
<dbReference type="SUPFAM" id="SSF53187">
    <property type="entry name" value="Zn-dependent exopeptidases"/>
    <property type="match status" value="1"/>
</dbReference>
<dbReference type="GO" id="GO:0005829">
    <property type="term" value="C:cytosol"/>
    <property type="evidence" value="ECO:0007669"/>
    <property type="project" value="TreeGrafter"/>
</dbReference>
<keyword evidence="3" id="KW-0378">Hydrolase</keyword>
<dbReference type="PANTHER" id="PTHR43270:SF8">
    <property type="entry name" value="DI- AND TRIPEPTIDASE DUG2-RELATED"/>
    <property type="match status" value="1"/>
</dbReference>
<proteinExistence type="predicted"/>
<gene>
    <name evidence="5" type="ORF">LCIT_07640</name>
</gene>
<dbReference type="GO" id="GO:0008233">
    <property type="term" value="F:peptidase activity"/>
    <property type="evidence" value="ECO:0007669"/>
    <property type="project" value="UniProtKB-KW"/>
</dbReference>
<dbReference type="PANTHER" id="PTHR43270">
    <property type="entry name" value="BETA-ALA-HIS DIPEPTIDASE"/>
    <property type="match status" value="1"/>
</dbReference>
<dbReference type="InterPro" id="IPR002933">
    <property type="entry name" value="Peptidase_M20"/>
</dbReference>
<reference evidence="5 6" key="1">
    <citation type="submission" date="2019-04" db="EMBL/GenBank/DDBJ databases">
        <title>A pseudo-fructophilic Leuconostoc citreum strain F192-5 isolated from peel of satsuma mandarin: the first report for isolation and characterization of strain-dependent fructophilic-like characteristics.</title>
        <authorList>
            <person name="Maeno S."/>
            <person name="Tanizawa Y."/>
            <person name="Kajikawa A."/>
            <person name="Kanesaki Y."/>
            <person name="Kubota E."/>
            <person name="Arita M."/>
            <person name="Leon D."/>
            <person name="Endo A."/>
        </authorList>
    </citation>
    <scope>NUCLEOTIDE SEQUENCE [LARGE SCALE GENOMIC DNA]</scope>
    <source>
        <strain evidence="5 6">F192-5</strain>
    </source>
</reference>
<dbReference type="GO" id="GO:0009089">
    <property type="term" value="P:lysine biosynthetic process via diaminopimelate"/>
    <property type="evidence" value="ECO:0007669"/>
    <property type="project" value="TreeGrafter"/>
</dbReference>
<dbReference type="Pfam" id="PF07687">
    <property type="entry name" value="M20_dimer"/>
    <property type="match status" value="1"/>
</dbReference>
<evidence type="ECO:0000256" key="2">
    <source>
        <dbReference type="ARBA" id="ARBA00022723"/>
    </source>
</evidence>
<dbReference type="Gene3D" id="3.30.70.360">
    <property type="match status" value="1"/>
</dbReference>
<protein>
    <submittedName>
        <fullName evidence="5">Peptidase M20</fullName>
    </submittedName>
</protein>
<evidence type="ECO:0000313" key="5">
    <source>
        <dbReference type="EMBL" id="GDZ83522.1"/>
    </source>
</evidence>
<sequence>MSIRDHYLNLLKTLIAIPSVSAQQSHLPEAATCIADAFRLLGAEVIYDDTYFAPFIMAQLHSPHPDAQTIVIYNHYDVQPAEPLALWQTDPWSLTSHDDKLFGRGVDDDKGNLTARMAAVAEYIDEHETLPVNIVFIVEGSEETASRYLQEYLVKHTQGLTADLVIWESGGKNDDGVLEIFGGNKGIVTFDLAVTTANTDLHSSLAGVVDSAAIRLSQAIATLFDKHGRIIVPHFFDDVLPPNQREKDLVAALPITPESLIEKYSLNAPLYTNRYDADFKEILYFQPTISIEGLISGYNGKGVKTVLPAQAHAKLESRLVPNMSPESTIQHINNHLVSQGFPDITLTMTLGQPGYRSDMSHPEIARVINVARQYYHAEPSVMPTSPGTGPMAIIHDALQAPITSLGIGYAQTYDHAPNENVRLSDYNEHIDVIKALINSYNESKHKIINH</sequence>
<keyword evidence="1" id="KW-0645">Protease</keyword>
<dbReference type="Gene3D" id="3.40.630.10">
    <property type="entry name" value="Zn peptidases"/>
    <property type="match status" value="1"/>
</dbReference>
<evidence type="ECO:0000256" key="3">
    <source>
        <dbReference type="ARBA" id="ARBA00022801"/>
    </source>
</evidence>
<dbReference type="Pfam" id="PF01546">
    <property type="entry name" value="Peptidase_M20"/>
    <property type="match status" value="1"/>
</dbReference>
<evidence type="ECO:0000256" key="1">
    <source>
        <dbReference type="ARBA" id="ARBA00022670"/>
    </source>
</evidence>
<dbReference type="RefSeq" id="WP_149334119.1">
    <property type="nucleotide sequence ID" value="NZ_BJJW01000005.1"/>
</dbReference>
<evidence type="ECO:0000313" key="6">
    <source>
        <dbReference type="Proteomes" id="UP000323274"/>
    </source>
</evidence>
<accession>A0A5A5U0G0</accession>
<dbReference type="EMBL" id="BJJW01000005">
    <property type="protein sequence ID" value="GDZ83522.1"/>
    <property type="molecule type" value="Genomic_DNA"/>
</dbReference>
<dbReference type="AlphaFoldDB" id="A0A5A5U0G0"/>
<dbReference type="InterPro" id="IPR051458">
    <property type="entry name" value="Cyt/Met_Dipeptidase"/>
</dbReference>